<dbReference type="AlphaFoldDB" id="A0A8T0R073"/>
<evidence type="ECO:0000313" key="2">
    <source>
        <dbReference type="Proteomes" id="UP000823388"/>
    </source>
</evidence>
<protein>
    <submittedName>
        <fullName evidence="1">Uncharacterized protein</fullName>
    </submittedName>
</protein>
<keyword evidence="2" id="KW-1185">Reference proteome</keyword>
<proteinExistence type="predicted"/>
<organism evidence="1 2">
    <name type="scientific">Panicum virgatum</name>
    <name type="common">Blackwell switchgrass</name>
    <dbReference type="NCBI Taxonomy" id="38727"/>
    <lineage>
        <taxon>Eukaryota</taxon>
        <taxon>Viridiplantae</taxon>
        <taxon>Streptophyta</taxon>
        <taxon>Embryophyta</taxon>
        <taxon>Tracheophyta</taxon>
        <taxon>Spermatophyta</taxon>
        <taxon>Magnoliopsida</taxon>
        <taxon>Liliopsida</taxon>
        <taxon>Poales</taxon>
        <taxon>Poaceae</taxon>
        <taxon>PACMAD clade</taxon>
        <taxon>Panicoideae</taxon>
        <taxon>Panicodae</taxon>
        <taxon>Paniceae</taxon>
        <taxon>Panicinae</taxon>
        <taxon>Panicum</taxon>
        <taxon>Panicum sect. Hiantes</taxon>
    </lineage>
</organism>
<name>A0A8T0R073_PANVG</name>
<evidence type="ECO:0000313" key="1">
    <source>
        <dbReference type="EMBL" id="KAG2578605.1"/>
    </source>
</evidence>
<comment type="caution">
    <text evidence="1">The sequence shown here is derived from an EMBL/GenBank/DDBJ whole genome shotgun (WGS) entry which is preliminary data.</text>
</comment>
<accession>A0A8T0R073</accession>
<dbReference type="Proteomes" id="UP000823388">
    <property type="component" value="Chromosome 6N"/>
</dbReference>
<sequence>MDSHVQLAGFESALLSCGALYSNLLEMHHCCKMKVPRSMRGRCPTFAWGGALPLFKDRVNFWAFLTSSACLLILSSVQQGKRRAWCAGGPDICSICHLQASMLLVLPS</sequence>
<gene>
    <name evidence="1" type="ORF">PVAP13_6NG123506</name>
</gene>
<reference evidence="1 2" key="1">
    <citation type="submission" date="2020-05" db="EMBL/GenBank/DDBJ databases">
        <title>WGS assembly of Panicum virgatum.</title>
        <authorList>
            <person name="Lovell J.T."/>
            <person name="Jenkins J."/>
            <person name="Shu S."/>
            <person name="Juenger T.E."/>
            <person name="Schmutz J."/>
        </authorList>
    </citation>
    <scope>NUCLEOTIDE SEQUENCE [LARGE SCALE GENOMIC DNA]</scope>
    <source>
        <strain evidence="2">cv. AP13</strain>
    </source>
</reference>
<dbReference type="EMBL" id="CM029048">
    <property type="protein sequence ID" value="KAG2578605.1"/>
    <property type="molecule type" value="Genomic_DNA"/>
</dbReference>